<feature type="chain" id="PRO_5039200638" evidence="2">
    <location>
        <begin position="28"/>
        <end position="85"/>
    </location>
</feature>
<evidence type="ECO:0000256" key="2">
    <source>
        <dbReference type="SAM" id="SignalP"/>
    </source>
</evidence>
<keyword evidence="2" id="KW-0732">Signal</keyword>
<name>A0A3D9INS9_9BACL</name>
<accession>A0A3D9INS9</accession>
<protein>
    <submittedName>
        <fullName evidence="3">Uncharacterized protein</fullName>
    </submittedName>
</protein>
<feature type="signal peptide" evidence="2">
    <location>
        <begin position="1"/>
        <end position="27"/>
    </location>
</feature>
<keyword evidence="4" id="KW-1185">Reference proteome</keyword>
<dbReference type="RefSeq" id="WP_116063757.1">
    <property type="nucleotide sequence ID" value="NZ_QRDZ01000026.1"/>
</dbReference>
<feature type="region of interest" description="Disordered" evidence="1">
    <location>
        <begin position="51"/>
        <end position="85"/>
    </location>
</feature>
<dbReference type="EMBL" id="QRDZ01000026">
    <property type="protein sequence ID" value="RED63395.1"/>
    <property type="molecule type" value="Genomic_DNA"/>
</dbReference>
<reference evidence="3 4" key="1">
    <citation type="submission" date="2018-07" db="EMBL/GenBank/DDBJ databases">
        <title>Genomic Encyclopedia of Type Strains, Phase III (KMG-III): the genomes of soil and plant-associated and newly described type strains.</title>
        <authorList>
            <person name="Whitman W."/>
        </authorList>
    </citation>
    <scope>NUCLEOTIDE SEQUENCE [LARGE SCALE GENOMIC DNA]</scope>
    <source>
        <strain evidence="3 4">CECT 7287</strain>
    </source>
</reference>
<comment type="caution">
    <text evidence="3">The sequence shown here is derived from an EMBL/GenBank/DDBJ whole genome shotgun (WGS) entry which is preliminary data.</text>
</comment>
<proteinExistence type="predicted"/>
<evidence type="ECO:0000256" key="1">
    <source>
        <dbReference type="SAM" id="MobiDB-lite"/>
    </source>
</evidence>
<sequence length="85" mass="8987">MMRDWGRKALKVMLAVAIGLGGLMAQTAETSLVAAERLAVDEASESMMRSLQAELEPESVAELQGEPAEADGEEVSSSPPGSVRR</sequence>
<evidence type="ECO:0000313" key="4">
    <source>
        <dbReference type="Proteomes" id="UP000256977"/>
    </source>
</evidence>
<evidence type="ECO:0000313" key="3">
    <source>
        <dbReference type="EMBL" id="RED63395.1"/>
    </source>
</evidence>
<gene>
    <name evidence="3" type="ORF">DFP98_12671</name>
</gene>
<feature type="compositionally biased region" description="Polar residues" evidence="1">
    <location>
        <begin position="75"/>
        <end position="85"/>
    </location>
</feature>
<dbReference type="AlphaFoldDB" id="A0A3D9INS9"/>
<organism evidence="3 4">
    <name type="scientific">Cohnella phaseoli</name>
    <dbReference type="NCBI Taxonomy" id="456490"/>
    <lineage>
        <taxon>Bacteria</taxon>
        <taxon>Bacillati</taxon>
        <taxon>Bacillota</taxon>
        <taxon>Bacilli</taxon>
        <taxon>Bacillales</taxon>
        <taxon>Paenibacillaceae</taxon>
        <taxon>Cohnella</taxon>
    </lineage>
</organism>
<dbReference type="Proteomes" id="UP000256977">
    <property type="component" value="Unassembled WGS sequence"/>
</dbReference>